<dbReference type="Pfam" id="PF01613">
    <property type="entry name" value="Flavin_Reduct"/>
    <property type="match status" value="1"/>
</dbReference>
<evidence type="ECO:0000259" key="3">
    <source>
        <dbReference type="SMART" id="SM00903"/>
    </source>
</evidence>
<dbReference type="EC" id="1.-.-.-" evidence="4"/>
<dbReference type="Proteomes" id="UP001551176">
    <property type="component" value="Unassembled WGS sequence"/>
</dbReference>
<protein>
    <submittedName>
        <fullName evidence="4">Flavin reductase family protein</fullName>
        <ecNumber evidence="4">1.-.-.-</ecNumber>
    </submittedName>
</protein>
<organism evidence="4 5">
    <name type="scientific">Streptomyces atriruber</name>
    <dbReference type="NCBI Taxonomy" id="545121"/>
    <lineage>
        <taxon>Bacteria</taxon>
        <taxon>Bacillati</taxon>
        <taxon>Actinomycetota</taxon>
        <taxon>Actinomycetes</taxon>
        <taxon>Kitasatosporales</taxon>
        <taxon>Streptomycetaceae</taxon>
        <taxon>Streptomyces</taxon>
    </lineage>
</organism>
<dbReference type="GO" id="GO:0016491">
    <property type="term" value="F:oxidoreductase activity"/>
    <property type="evidence" value="ECO:0007669"/>
    <property type="project" value="UniProtKB-KW"/>
</dbReference>
<accession>A0ABV3BQ84</accession>
<keyword evidence="5" id="KW-1185">Reference proteome</keyword>
<dbReference type="PANTHER" id="PTHR30466">
    <property type="entry name" value="FLAVIN REDUCTASE"/>
    <property type="match status" value="1"/>
</dbReference>
<proteinExistence type="inferred from homology"/>
<dbReference type="PANTHER" id="PTHR30466:SF11">
    <property type="entry name" value="FLAVIN-DEPENDENT MONOOXYGENASE, REDUCTASE SUBUNIT HSAB"/>
    <property type="match status" value="1"/>
</dbReference>
<dbReference type="RefSeq" id="WP_306334004.1">
    <property type="nucleotide sequence ID" value="NZ_JBEYXV010000010.1"/>
</dbReference>
<feature type="domain" description="Flavin reductase like" evidence="3">
    <location>
        <begin position="11"/>
        <end position="155"/>
    </location>
</feature>
<reference evidence="4 5" key="1">
    <citation type="submission" date="2024-06" db="EMBL/GenBank/DDBJ databases">
        <title>The Natural Products Discovery Center: Release of the First 8490 Sequenced Strains for Exploring Actinobacteria Biosynthetic Diversity.</title>
        <authorList>
            <person name="Kalkreuter E."/>
            <person name="Kautsar S.A."/>
            <person name="Yang D."/>
            <person name="Bader C.D."/>
            <person name="Teijaro C.N."/>
            <person name="Fluegel L."/>
            <person name="Davis C.M."/>
            <person name="Simpson J.R."/>
            <person name="Lauterbach L."/>
            <person name="Steele A.D."/>
            <person name="Gui C."/>
            <person name="Meng S."/>
            <person name="Li G."/>
            <person name="Viehrig K."/>
            <person name="Ye F."/>
            <person name="Su P."/>
            <person name="Kiefer A.F."/>
            <person name="Nichols A."/>
            <person name="Cepeda A.J."/>
            <person name="Yan W."/>
            <person name="Fan B."/>
            <person name="Jiang Y."/>
            <person name="Adhikari A."/>
            <person name="Zheng C.-J."/>
            <person name="Schuster L."/>
            <person name="Cowan T.M."/>
            <person name="Smanski M.J."/>
            <person name="Chevrette M.G."/>
            <person name="De Carvalho L.P.S."/>
            <person name="Shen B."/>
        </authorList>
    </citation>
    <scope>NUCLEOTIDE SEQUENCE [LARGE SCALE GENOMIC DNA]</scope>
    <source>
        <strain evidence="4 5">NPDC046838</strain>
    </source>
</reference>
<dbReference type="EMBL" id="JBEYXV010000010">
    <property type="protein sequence ID" value="MEU6823184.1"/>
    <property type="molecule type" value="Genomic_DNA"/>
</dbReference>
<evidence type="ECO:0000313" key="5">
    <source>
        <dbReference type="Proteomes" id="UP001551176"/>
    </source>
</evidence>
<dbReference type="InterPro" id="IPR050268">
    <property type="entry name" value="NADH-dep_flavin_reductase"/>
</dbReference>
<evidence type="ECO:0000256" key="1">
    <source>
        <dbReference type="ARBA" id="ARBA00008898"/>
    </source>
</evidence>
<keyword evidence="2 4" id="KW-0560">Oxidoreductase</keyword>
<dbReference type="InterPro" id="IPR002563">
    <property type="entry name" value="Flavin_Rdtase-like_dom"/>
</dbReference>
<dbReference type="Gene3D" id="2.30.110.10">
    <property type="entry name" value="Electron Transport, Fmn-binding Protein, Chain A"/>
    <property type="match status" value="1"/>
</dbReference>
<sequence>MLEKHPFRDILGRFATGVVLLTLQPPRGVPMGMAVNSFTSVSLEPPLISLCVRTGSPTLTALLRSDAFAVSILGEQHEELCRSFSTPGAERFSGREWARTPAGHPVPGDALAWLDCRVSAVHPAGDHELVVAETVDGDAAERNAPLVFHRGRFTKLICESPVGN</sequence>
<comment type="similarity">
    <text evidence="1">Belongs to the non-flavoprotein flavin reductase family.</text>
</comment>
<evidence type="ECO:0000313" key="4">
    <source>
        <dbReference type="EMBL" id="MEU6823184.1"/>
    </source>
</evidence>
<dbReference type="SUPFAM" id="SSF50475">
    <property type="entry name" value="FMN-binding split barrel"/>
    <property type="match status" value="1"/>
</dbReference>
<dbReference type="InterPro" id="IPR012349">
    <property type="entry name" value="Split_barrel_FMN-bd"/>
</dbReference>
<evidence type="ECO:0000256" key="2">
    <source>
        <dbReference type="ARBA" id="ARBA00023002"/>
    </source>
</evidence>
<name>A0ABV3BQ84_9ACTN</name>
<comment type="caution">
    <text evidence="4">The sequence shown here is derived from an EMBL/GenBank/DDBJ whole genome shotgun (WGS) entry which is preliminary data.</text>
</comment>
<gene>
    <name evidence="4" type="ORF">ABZ921_21340</name>
</gene>
<dbReference type="SMART" id="SM00903">
    <property type="entry name" value="Flavin_Reduct"/>
    <property type="match status" value="1"/>
</dbReference>